<protein>
    <submittedName>
        <fullName evidence="3">Arp4p</fullName>
    </submittedName>
</protein>
<evidence type="ECO:0000256" key="1">
    <source>
        <dbReference type="RuleBase" id="RU000487"/>
    </source>
</evidence>
<dbReference type="InterPro" id="IPR043129">
    <property type="entry name" value="ATPase_NBD"/>
</dbReference>
<dbReference type="PROSITE" id="PS00432">
    <property type="entry name" value="ACTINS_2"/>
    <property type="match status" value="1"/>
</dbReference>
<reference evidence="3 4" key="1">
    <citation type="submission" date="2017-10" db="EMBL/GenBank/DDBJ databases">
        <title>A novel species of cold-tolerant Malassezia isolated from bats.</title>
        <authorList>
            <person name="Lorch J.M."/>
            <person name="Palmer J.M."/>
            <person name="Vanderwolf K.J."/>
            <person name="Schmidt K.Z."/>
            <person name="Verant M.L."/>
            <person name="Weller T.J."/>
            <person name="Blehert D.S."/>
        </authorList>
    </citation>
    <scope>NUCLEOTIDE SEQUENCE [LARGE SCALE GENOMIC DNA]</scope>
    <source>
        <strain evidence="3 4">NWHC:44797-103</strain>
    </source>
</reference>
<dbReference type="Gene3D" id="3.30.420.40">
    <property type="match status" value="3"/>
</dbReference>
<dbReference type="STRING" id="2020962.A0A2N1JGD3"/>
<evidence type="ECO:0000313" key="3">
    <source>
        <dbReference type="EMBL" id="PKI85603.1"/>
    </source>
</evidence>
<dbReference type="Gene3D" id="3.90.640.10">
    <property type="entry name" value="Actin, Chain A, domain 4"/>
    <property type="match status" value="1"/>
</dbReference>
<dbReference type="CDD" id="cd13395">
    <property type="entry name" value="ASKHA_NBD_Arp4_ACTL6-like"/>
    <property type="match status" value="1"/>
</dbReference>
<feature type="compositionally biased region" description="Basic and acidic residues" evidence="2">
    <location>
        <begin position="75"/>
        <end position="89"/>
    </location>
</feature>
<dbReference type="Pfam" id="PF00022">
    <property type="entry name" value="Actin"/>
    <property type="match status" value="1"/>
</dbReference>
<name>A0A2N1JGD3_9BASI</name>
<keyword evidence="4" id="KW-1185">Reference proteome</keyword>
<comment type="similarity">
    <text evidence="1">Belongs to the actin family.</text>
</comment>
<feature type="region of interest" description="Disordered" evidence="2">
    <location>
        <begin position="58"/>
        <end position="95"/>
    </location>
</feature>
<accession>A0A2N1JGD3</accession>
<dbReference type="InterPro" id="IPR004000">
    <property type="entry name" value="Actin"/>
</dbReference>
<dbReference type="InterPro" id="IPR004001">
    <property type="entry name" value="Actin_CS"/>
</dbReference>
<dbReference type="SUPFAM" id="SSF53067">
    <property type="entry name" value="Actin-like ATPase domain"/>
    <property type="match status" value="2"/>
</dbReference>
<dbReference type="SMART" id="SM00268">
    <property type="entry name" value="ACTIN"/>
    <property type="match status" value="1"/>
</dbReference>
<dbReference type="Proteomes" id="UP000232875">
    <property type="component" value="Unassembled WGS sequence"/>
</dbReference>
<proteinExistence type="inferred from homology"/>
<evidence type="ECO:0000313" key="4">
    <source>
        <dbReference type="Proteomes" id="UP000232875"/>
    </source>
</evidence>
<dbReference type="RefSeq" id="XP_056060842.1">
    <property type="nucleotide sequence ID" value="XM_056204867.1"/>
</dbReference>
<dbReference type="EMBL" id="KZ454987">
    <property type="protein sequence ID" value="PKI85603.1"/>
    <property type="molecule type" value="Genomic_DNA"/>
</dbReference>
<dbReference type="GeneID" id="80899511"/>
<dbReference type="OrthoDB" id="5132116at2759"/>
<sequence length="483" mass="52529">MSGVYGGDEINAVVIDPGTSVIRGGWAGDDQPRALFPAHYGWLPMREEDGVLADELASAKRTRPAEDGDISMQDAAKEDTEQEGSEKKGPKLCKGISFDTQRGRKRFVGDAGVSYWRNGLEIATPFDSDGIVQDFDAFEALTRYATETLAAPSTENPLLLTEPSTNPKEVRAKMAEVAFEGLQVPAFYLANRTVLSSFAAGRPTALVVDVGASQLSAIPVVDGFVLRKGIHTQSNAGDTISRALLHGFTHECGEKNLKEDELIPQFLVKSKQPVDPGMPPNAVLREDRLHGTTPSFRMYQTMQLLSDAKEAVCQVLETPWDEGQAGARPTKMYEFPNGYNDTFSLLRFKAPEVMFTPSLYGQVRDVLSPGSASASPLAGLTDLILDAAKSVDVDLRAAMFSNIVCVGGSTLIPGFIDRLSYELSVAAPSQRIKIHSPGNYTERRHSSWLGGSILASLGTFHQLWISRQEYEEHGSAIVQARCK</sequence>
<gene>
    <name evidence="3" type="primary">ARP4</name>
    <name evidence="3" type="ORF">MVES_000005</name>
</gene>
<dbReference type="FunFam" id="3.30.420.40:FF:000058">
    <property type="entry name" value="Putative actin-related protein 5"/>
    <property type="match status" value="1"/>
</dbReference>
<organism evidence="3 4">
    <name type="scientific">Malassezia vespertilionis</name>
    <dbReference type="NCBI Taxonomy" id="2020962"/>
    <lineage>
        <taxon>Eukaryota</taxon>
        <taxon>Fungi</taxon>
        <taxon>Dikarya</taxon>
        <taxon>Basidiomycota</taxon>
        <taxon>Ustilaginomycotina</taxon>
        <taxon>Malasseziomycetes</taxon>
        <taxon>Malasseziales</taxon>
        <taxon>Malasseziaceae</taxon>
        <taxon>Malassezia</taxon>
    </lineage>
</organism>
<dbReference type="AlphaFoldDB" id="A0A2N1JGD3"/>
<dbReference type="PANTHER" id="PTHR11937">
    <property type="entry name" value="ACTIN"/>
    <property type="match status" value="1"/>
</dbReference>
<evidence type="ECO:0000256" key="2">
    <source>
        <dbReference type="SAM" id="MobiDB-lite"/>
    </source>
</evidence>